<protein>
    <submittedName>
        <fullName evidence="1">ATP-binding protein</fullName>
    </submittedName>
</protein>
<dbReference type="EMBL" id="CP068053">
    <property type="protein sequence ID" value="QQT00773.1"/>
    <property type="molecule type" value="Genomic_DNA"/>
</dbReference>
<dbReference type="SUPFAM" id="SSF52540">
    <property type="entry name" value="P-loop containing nucleoside triphosphate hydrolases"/>
    <property type="match status" value="1"/>
</dbReference>
<gene>
    <name evidence="1" type="ORF">I6J18_02255</name>
</gene>
<sequence>MFETFDFDFLYRERNDLTSLVIMMCGVAGSGKTTFAKELEKRGFVRLSIDEEIWTTNGQYGIDFPIEKIEEYKKDAERKLLNYLIQFIHNKQHVVIDYSFWDREKRNDYKQLIEESGGNWKLIYLDVHPNDLRERLKIRNKRNDANAFPITEEILTSYLAGFQRPIGEGEIVIKN</sequence>
<dbReference type="GO" id="GO:0005524">
    <property type="term" value="F:ATP binding"/>
    <property type="evidence" value="ECO:0007669"/>
    <property type="project" value="UniProtKB-KW"/>
</dbReference>
<evidence type="ECO:0000313" key="1">
    <source>
        <dbReference type="EMBL" id="QQT00773.1"/>
    </source>
</evidence>
<dbReference type="Pfam" id="PF13671">
    <property type="entry name" value="AAA_33"/>
    <property type="match status" value="1"/>
</dbReference>
<keyword evidence="1" id="KW-0547">Nucleotide-binding</keyword>
<organism evidence="1 2">
    <name type="scientific">Peribacillus psychrosaccharolyticus</name>
    <name type="common">Bacillus psychrosaccharolyticus</name>
    <dbReference type="NCBI Taxonomy" id="1407"/>
    <lineage>
        <taxon>Bacteria</taxon>
        <taxon>Bacillati</taxon>
        <taxon>Bacillota</taxon>
        <taxon>Bacilli</taxon>
        <taxon>Bacillales</taxon>
        <taxon>Bacillaceae</taxon>
        <taxon>Peribacillus</taxon>
    </lineage>
</organism>
<reference evidence="1 2" key="1">
    <citation type="submission" date="2021-01" db="EMBL/GenBank/DDBJ databases">
        <title>FDA dAtabase for Regulatory Grade micrObial Sequences (FDA-ARGOS): Supporting development and validation of Infectious Disease Dx tests.</title>
        <authorList>
            <person name="Nelson B."/>
            <person name="Plummer A."/>
            <person name="Tallon L."/>
            <person name="Sadzewicz L."/>
            <person name="Zhao X."/>
            <person name="Boylan J."/>
            <person name="Ott S."/>
            <person name="Bowen H."/>
            <person name="Vavikolanu K."/>
            <person name="Mehta A."/>
            <person name="Aluvathingal J."/>
            <person name="Nadendla S."/>
            <person name="Myers T."/>
            <person name="Yan Y."/>
            <person name="Sichtig H."/>
        </authorList>
    </citation>
    <scope>NUCLEOTIDE SEQUENCE [LARGE SCALE GENOMIC DNA]</scope>
    <source>
        <strain evidence="1 2">FDAARGOS_1161</strain>
    </source>
</reference>
<proteinExistence type="predicted"/>
<dbReference type="KEGG" id="ppsr:I6J18_02255"/>
<dbReference type="RefSeq" id="WP_040374353.1">
    <property type="nucleotide sequence ID" value="NZ_CP068053.1"/>
</dbReference>
<evidence type="ECO:0000313" key="2">
    <source>
        <dbReference type="Proteomes" id="UP000595254"/>
    </source>
</evidence>
<keyword evidence="1" id="KW-0067">ATP-binding</keyword>
<accession>A0A974NNE5</accession>
<dbReference type="InterPro" id="IPR027417">
    <property type="entry name" value="P-loop_NTPase"/>
</dbReference>
<keyword evidence="2" id="KW-1185">Reference proteome</keyword>
<dbReference type="Proteomes" id="UP000595254">
    <property type="component" value="Chromosome"/>
</dbReference>
<dbReference type="Gene3D" id="3.40.50.300">
    <property type="entry name" value="P-loop containing nucleotide triphosphate hydrolases"/>
    <property type="match status" value="1"/>
</dbReference>
<dbReference type="AlphaFoldDB" id="A0A974NNE5"/>
<name>A0A974NNE5_PERPY</name>